<reference evidence="1 2" key="1">
    <citation type="submission" date="2024-05" db="EMBL/GenBank/DDBJ databases">
        <title>Roseateles sp. DJS-2-20 16S ribosomal RNA gene Genome sequencing and assembly.</title>
        <authorList>
            <person name="Woo H."/>
        </authorList>
    </citation>
    <scope>NUCLEOTIDE SEQUENCE [LARGE SCALE GENOMIC DNA]</scope>
    <source>
        <strain evidence="1 2">DJS-2-20</strain>
    </source>
</reference>
<dbReference type="NCBIfam" id="TIGR02118">
    <property type="entry name" value="EthD family reductase"/>
    <property type="match status" value="1"/>
</dbReference>
<dbReference type="SUPFAM" id="SSF54909">
    <property type="entry name" value="Dimeric alpha+beta barrel"/>
    <property type="match status" value="1"/>
</dbReference>
<dbReference type="Proteomes" id="UP001495147">
    <property type="component" value="Unassembled WGS sequence"/>
</dbReference>
<dbReference type="PANTHER" id="PTHR40260:SF2">
    <property type="entry name" value="BLR8190 PROTEIN"/>
    <property type="match status" value="1"/>
</dbReference>
<gene>
    <name evidence="1" type="ORF">ABDJ85_05790</name>
</gene>
<keyword evidence="2" id="KW-1185">Reference proteome</keyword>
<name>A0ABV0FYV6_9BURK</name>
<dbReference type="InterPro" id="IPR011008">
    <property type="entry name" value="Dimeric_a/b-barrel"/>
</dbReference>
<protein>
    <submittedName>
        <fullName evidence="1">EthD family reductase</fullName>
    </submittedName>
</protein>
<evidence type="ECO:0000313" key="1">
    <source>
        <dbReference type="EMBL" id="MEO3690975.1"/>
    </source>
</evidence>
<dbReference type="PANTHER" id="PTHR40260">
    <property type="entry name" value="BLR8190 PROTEIN"/>
    <property type="match status" value="1"/>
</dbReference>
<evidence type="ECO:0000313" key="2">
    <source>
        <dbReference type="Proteomes" id="UP001495147"/>
    </source>
</evidence>
<dbReference type="EMBL" id="JBDPZD010000001">
    <property type="protein sequence ID" value="MEO3690975.1"/>
    <property type="molecule type" value="Genomic_DNA"/>
</dbReference>
<comment type="caution">
    <text evidence="1">The sequence shown here is derived from an EMBL/GenBank/DDBJ whole genome shotgun (WGS) entry which is preliminary data.</text>
</comment>
<proteinExistence type="predicted"/>
<sequence>MNPSHPPARIAKVTGIYRWVDDARFDHAYYETTHAALTTELLAPLGLLRFECDRTVGPGARQAGDVVATSNAYFPSVEAAGKALVAAGARLAADIPNYTSLRPVLHLSEVVVHEV</sequence>
<dbReference type="Gene3D" id="3.30.70.100">
    <property type="match status" value="1"/>
</dbReference>
<accession>A0ABV0FYV6</accession>
<dbReference type="InterPro" id="IPR009799">
    <property type="entry name" value="EthD_dom"/>
</dbReference>
<organism evidence="1 2">
    <name type="scientific">Roseateles paludis</name>
    <dbReference type="NCBI Taxonomy" id="3145238"/>
    <lineage>
        <taxon>Bacteria</taxon>
        <taxon>Pseudomonadati</taxon>
        <taxon>Pseudomonadota</taxon>
        <taxon>Betaproteobacteria</taxon>
        <taxon>Burkholderiales</taxon>
        <taxon>Sphaerotilaceae</taxon>
        <taxon>Roseateles</taxon>
    </lineage>
</organism>
<dbReference type="RefSeq" id="WP_347703789.1">
    <property type="nucleotide sequence ID" value="NZ_JBDPZD010000001.1"/>
</dbReference>